<dbReference type="InterPro" id="IPR019183">
    <property type="entry name" value="NAA25_NatB_aux_su"/>
</dbReference>
<proteinExistence type="inferred from homology"/>
<evidence type="ECO:0000256" key="1">
    <source>
        <dbReference type="ARBA" id="ARBA00006298"/>
    </source>
</evidence>
<gene>
    <name evidence="2" type="ORF">Kpol_1036p12</name>
</gene>
<protein>
    <recommendedName>
        <fullName evidence="4">N-terminal acetyltransferase B complex subunit MDM20</fullName>
    </recommendedName>
</protein>
<evidence type="ECO:0008006" key="4">
    <source>
        <dbReference type="Google" id="ProtNLM"/>
    </source>
</evidence>
<accession>A7TEG3</accession>
<dbReference type="eggNOG" id="KOG2053">
    <property type="taxonomic scope" value="Eukaryota"/>
</dbReference>
<keyword evidence="3" id="KW-1185">Reference proteome</keyword>
<dbReference type="GO" id="GO:0031416">
    <property type="term" value="C:NatB complex"/>
    <property type="evidence" value="ECO:0007669"/>
    <property type="project" value="TreeGrafter"/>
</dbReference>
<name>A7TEG3_VANPO</name>
<dbReference type="Pfam" id="PF09797">
    <property type="entry name" value="NatB_MDM20"/>
    <property type="match status" value="1"/>
</dbReference>
<dbReference type="EMBL" id="DS480380">
    <property type="protein sequence ID" value="EDO19270.1"/>
    <property type="molecule type" value="Genomic_DNA"/>
</dbReference>
<reference evidence="2 3" key="1">
    <citation type="journal article" date="2007" name="Proc. Natl. Acad. Sci. U.S.A.">
        <title>Independent sorting-out of thousands of duplicated gene pairs in two yeast species descended from a whole-genome duplication.</title>
        <authorList>
            <person name="Scannell D.R."/>
            <person name="Frank A.C."/>
            <person name="Conant G.C."/>
            <person name="Byrne K.P."/>
            <person name="Woolfit M."/>
            <person name="Wolfe K.H."/>
        </authorList>
    </citation>
    <scope>NUCLEOTIDE SEQUENCE [LARGE SCALE GENOMIC DNA]</scope>
    <source>
        <strain evidence="3">ATCC 22028 / DSM 70294 / BCRC 21397 / CBS 2163 / NBRC 10782 / NRRL Y-8283 / UCD 57-17</strain>
    </source>
</reference>
<sequence length="797" mass="92919">MSDKIEAEIFELIKKSNFRLCNERIGQLRRQYPKSSYFEVLETYIKYKQSPTKFDYEKLLGEKFGINGKLITSDLKALDLLHTFFIELERYPESLNVYERAIFKYPTFELASAWFDKSLNDSNFMHMAKASLQMVKYSNENSEYSSYLQNRDFNFWYGISIAALFKFQPHRITEQEKRILPTLAYKTISNLKPFNSHEELIVFCTICEQLFPNDRAKASEIVQEIFPTLEKSVNLTLKNFIVHNASIIEDNQLLFNSCQIILKSIDDYDVIKHFLRSGKALGKSKQELGQLILSLVGDTRNYRLSFLEGDLIYDSKITDDSLKFYLEKFHNKACSSIDINNYKNHLDEATIKSTFNLFSSEDVIHDANTFKLNINDSTSSELYMKHKESLNSKAITDYSSNSVFILDLVQKLLLKEDPSLEDILLSLTLLENYQVKDEHNFDTKLWIIVSYMHLGCIPIAYSNYLDLKIKNVQNDIIDHLIYSRMSTLFPQKQHDYFINFRESIRNLYEGSLNRLPQFIRIAFERKAYSKILGMIEFRDKLERSSMKWLKEIEMLQLAGISNDKRGPLIKKMQESWRNIEITGNITFSDNRDWSSFNCNINKKELPNIMRSMQVSETAIMINIIKELMIDAVSTNSTNGKIDELILSTFNNDMSKILEMNLTEDEIWSFNIIFDLYKNNGENLTKLLSAETIPLSNRTMWNLSHGYLMKVGTLKTLDNIKRIKDPVTKSNIKKQLQDLRGSADDLYKSYSNKIKQAHENLASNDETNKLLQDLGFVPLQLSRITETILMVQKTVRNL</sequence>
<dbReference type="RefSeq" id="XP_001647128.1">
    <property type="nucleotide sequence ID" value="XM_001647078.1"/>
</dbReference>
<dbReference type="HOGENOM" id="CLU_019572_0_0_1"/>
<dbReference type="FunCoup" id="A7TEG3">
    <property type="interactions" value="67"/>
</dbReference>
<evidence type="ECO:0000313" key="2">
    <source>
        <dbReference type="EMBL" id="EDO19270.1"/>
    </source>
</evidence>
<evidence type="ECO:0000313" key="3">
    <source>
        <dbReference type="Proteomes" id="UP000000267"/>
    </source>
</evidence>
<dbReference type="PANTHER" id="PTHR22767:SF3">
    <property type="entry name" value="N-ALPHA-ACETYLTRANSFERASE 25, NATB AUXILIARY SUBUNIT"/>
    <property type="match status" value="1"/>
</dbReference>
<dbReference type="GeneID" id="5547606"/>
<dbReference type="AlphaFoldDB" id="A7TEG3"/>
<dbReference type="PhylomeDB" id="A7TEG3"/>
<dbReference type="Proteomes" id="UP000000267">
    <property type="component" value="Unassembled WGS sequence"/>
</dbReference>
<dbReference type="OrthoDB" id="1874341at2759"/>
<dbReference type="STRING" id="436907.A7TEG3"/>
<dbReference type="PANTHER" id="PTHR22767">
    <property type="entry name" value="N-TERMINAL ACETYLTRANSFERASE-RELATED"/>
    <property type="match status" value="1"/>
</dbReference>
<organism evidence="3">
    <name type="scientific">Vanderwaltozyma polyspora (strain ATCC 22028 / DSM 70294 / BCRC 21397 / CBS 2163 / NBRC 10782 / NRRL Y-8283 / UCD 57-17)</name>
    <name type="common">Kluyveromyces polysporus</name>
    <dbReference type="NCBI Taxonomy" id="436907"/>
    <lineage>
        <taxon>Eukaryota</taxon>
        <taxon>Fungi</taxon>
        <taxon>Dikarya</taxon>
        <taxon>Ascomycota</taxon>
        <taxon>Saccharomycotina</taxon>
        <taxon>Saccharomycetes</taxon>
        <taxon>Saccharomycetales</taxon>
        <taxon>Saccharomycetaceae</taxon>
        <taxon>Vanderwaltozyma</taxon>
    </lineage>
</organism>
<dbReference type="KEGG" id="vpo:Kpol_1036p12"/>
<dbReference type="OMA" id="LPQLAYK"/>
<comment type="similarity">
    <text evidence="1">Belongs to the MDM20/NAA25 family.</text>
</comment>
<dbReference type="InParanoid" id="A7TEG3"/>